<accession>A0A9W7FFV1</accession>
<sequence length="523" mass="59922">MSAPSQNHPSEGDSVDPDIADMFAKAMDKAIDEGKGWRSDADKQKYIDTINDDDHLPAIFCTNEEELKNAPDAEAFAELFIENETPSTMMQSFKGKGNESIRLGRQNQAKNVQYYRDAINHYMQSIAWGEKIIPTDEDPPSGYVKDEKEALAETKNEEHKDYTRKELDVYKSTLLANKAMAHMELKNWGFVIEDSLKSLMLNGSNIKSWYRLAKAHEIRREYEECMTACEKGLKHESDNKSLKKIADKVVKKAEAARSARQKKERERVRRVGEVKSLWKFCKDKGIKLGRVPLVSTLDDDGDEDDTDEKRWNHQLPHTGKMPQVRSLMEYEFPAMFLYPAVGQSDFVEGMEAGEMIALRLAQMFPDEDGPTPMPWDYNDEYKCSNLAIYFEVHQAEGGGKAQHWEGVRRLGDMGECMRFFENARAMKGSDGQAEMEKAKKDEREKMAVHIREWTKEHSRHKDPDKCDAVRVHPAATLGQVLVDERMVVPNFIVTFLVFPEDHDAHKAFVKERKVVGIVQPEDM</sequence>
<feature type="domain" description="Cns1/TTC4 wheel" evidence="5">
    <location>
        <begin position="331"/>
        <end position="394"/>
    </location>
</feature>
<evidence type="ECO:0000256" key="1">
    <source>
        <dbReference type="ARBA" id="ARBA00022737"/>
    </source>
</evidence>
<evidence type="ECO:0000313" key="6">
    <source>
        <dbReference type="EMBL" id="GMI11309.1"/>
    </source>
</evidence>
<dbReference type="GO" id="GO:0051879">
    <property type="term" value="F:Hsp90 protein binding"/>
    <property type="evidence" value="ECO:0007669"/>
    <property type="project" value="InterPro"/>
</dbReference>
<dbReference type="GO" id="GO:0005829">
    <property type="term" value="C:cytosol"/>
    <property type="evidence" value="ECO:0007669"/>
    <property type="project" value="TreeGrafter"/>
</dbReference>
<comment type="caution">
    <text evidence="6">The sequence shown here is derived from an EMBL/GenBank/DDBJ whole genome shotgun (WGS) entry which is preliminary data.</text>
</comment>
<organism evidence="6 7">
    <name type="scientific">Triparma retinervis</name>
    <dbReference type="NCBI Taxonomy" id="2557542"/>
    <lineage>
        <taxon>Eukaryota</taxon>
        <taxon>Sar</taxon>
        <taxon>Stramenopiles</taxon>
        <taxon>Ochrophyta</taxon>
        <taxon>Bolidophyceae</taxon>
        <taxon>Parmales</taxon>
        <taxon>Triparmaceae</taxon>
        <taxon>Triparma</taxon>
    </lineage>
</organism>
<dbReference type="PANTHER" id="PTHR46035:SF1">
    <property type="entry name" value="TETRATRICOPEPTIDE REPEAT PROTEIN 4"/>
    <property type="match status" value="1"/>
</dbReference>
<feature type="region of interest" description="Disordered" evidence="4">
    <location>
        <begin position="298"/>
        <end position="317"/>
    </location>
</feature>
<dbReference type="InterPro" id="IPR044059">
    <property type="entry name" value="Csn1/TTC4_wheel"/>
</dbReference>
<protein>
    <recommendedName>
        <fullName evidence="5">Cns1/TTC4 wheel domain-containing protein</fullName>
    </recommendedName>
</protein>
<dbReference type="InterPro" id="IPR019734">
    <property type="entry name" value="TPR_rpt"/>
</dbReference>
<dbReference type="EMBL" id="BRXZ01000416">
    <property type="protein sequence ID" value="GMI11309.1"/>
    <property type="molecule type" value="Genomic_DNA"/>
</dbReference>
<dbReference type="GO" id="GO:0005634">
    <property type="term" value="C:nucleus"/>
    <property type="evidence" value="ECO:0007669"/>
    <property type="project" value="TreeGrafter"/>
</dbReference>
<dbReference type="PANTHER" id="PTHR46035">
    <property type="entry name" value="TETRATRICOPEPTIDE REPEAT PROTEIN 4"/>
    <property type="match status" value="1"/>
</dbReference>
<name>A0A9W7FFV1_9STRA</name>
<dbReference type="Gene3D" id="1.25.40.10">
    <property type="entry name" value="Tetratricopeptide repeat domain"/>
    <property type="match status" value="1"/>
</dbReference>
<dbReference type="GO" id="GO:0006457">
    <property type="term" value="P:protein folding"/>
    <property type="evidence" value="ECO:0007669"/>
    <property type="project" value="TreeGrafter"/>
</dbReference>
<evidence type="ECO:0000313" key="7">
    <source>
        <dbReference type="Proteomes" id="UP001165082"/>
    </source>
</evidence>
<dbReference type="OrthoDB" id="10248838at2759"/>
<dbReference type="InterPro" id="IPR011990">
    <property type="entry name" value="TPR-like_helical_dom_sf"/>
</dbReference>
<comment type="similarity">
    <text evidence="3">Belongs to the TTC4 family.</text>
</comment>
<gene>
    <name evidence="6" type="ORF">TrRE_jg8556</name>
</gene>
<keyword evidence="7" id="KW-1185">Reference proteome</keyword>
<feature type="region of interest" description="Disordered" evidence="4">
    <location>
        <begin position="1"/>
        <end position="21"/>
    </location>
</feature>
<evidence type="ECO:0000256" key="2">
    <source>
        <dbReference type="ARBA" id="ARBA00022803"/>
    </source>
</evidence>
<proteinExistence type="inferred from homology"/>
<evidence type="ECO:0000259" key="5">
    <source>
        <dbReference type="Pfam" id="PF18972"/>
    </source>
</evidence>
<keyword evidence="2" id="KW-0802">TPR repeat</keyword>
<dbReference type="AlphaFoldDB" id="A0A9W7FFV1"/>
<evidence type="ECO:0000256" key="4">
    <source>
        <dbReference type="SAM" id="MobiDB-lite"/>
    </source>
</evidence>
<dbReference type="GO" id="GO:0030544">
    <property type="term" value="F:Hsp70 protein binding"/>
    <property type="evidence" value="ECO:0007669"/>
    <property type="project" value="TreeGrafter"/>
</dbReference>
<dbReference type="SMART" id="SM00028">
    <property type="entry name" value="TPR"/>
    <property type="match status" value="2"/>
</dbReference>
<dbReference type="SUPFAM" id="SSF48452">
    <property type="entry name" value="TPR-like"/>
    <property type="match status" value="1"/>
</dbReference>
<reference evidence="6" key="1">
    <citation type="submission" date="2022-07" db="EMBL/GenBank/DDBJ databases">
        <title>Genome analysis of Parmales, a sister group of diatoms, reveals the evolutionary specialization of diatoms from phago-mixotrophs to photoautotrophs.</title>
        <authorList>
            <person name="Ban H."/>
            <person name="Sato S."/>
            <person name="Yoshikawa S."/>
            <person name="Kazumasa Y."/>
            <person name="Nakamura Y."/>
            <person name="Ichinomiya M."/>
            <person name="Saitoh K."/>
            <person name="Sato N."/>
            <person name="Blanc-Mathieu R."/>
            <person name="Endo H."/>
            <person name="Kuwata A."/>
            <person name="Ogata H."/>
        </authorList>
    </citation>
    <scope>NUCLEOTIDE SEQUENCE</scope>
</reference>
<dbReference type="CDD" id="cd21377">
    <property type="entry name" value="CTWD_Cns1-like"/>
    <property type="match status" value="1"/>
</dbReference>
<dbReference type="Pfam" id="PF18972">
    <property type="entry name" value="Wheel"/>
    <property type="match status" value="1"/>
</dbReference>
<evidence type="ECO:0000256" key="3">
    <source>
        <dbReference type="ARBA" id="ARBA00023602"/>
    </source>
</evidence>
<dbReference type="Proteomes" id="UP001165082">
    <property type="component" value="Unassembled WGS sequence"/>
</dbReference>
<keyword evidence="1" id="KW-0677">Repeat</keyword>